<protein>
    <submittedName>
        <fullName evidence="1">Uncharacterized protein</fullName>
    </submittedName>
</protein>
<accession>A0A5E4QKP0</accession>
<dbReference type="Proteomes" id="UP000324832">
    <property type="component" value="Unassembled WGS sequence"/>
</dbReference>
<evidence type="ECO:0000313" key="2">
    <source>
        <dbReference type="Proteomes" id="UP000324832"/>
    </source>
</evidence>
<keyword evidence="2" id="KW-1185">Reference proteome</keyword>
<name>A0A5E4QKP0_9NEOP</name>
<gene>
    <name evidence="1" type="ORF">LSINAPIS_LOCUS9288</name>
</gene>
<organism evidence="1 2">
    <name type="scientific">Leptidea sinapis</name>
    <dbReference type="NCBI Taxonomy" id="189913"/>
    <lineage>
        <taxon>Eukaryota</taxon>
        <taxon>Metazoa</taxon>
        <taxon>Ecdysozoa</taxon>
        <taxon>Arthropoda</taxon>
        <taxon>Hexapoda</taxon>
        <taxon>Insecta</taxon>
        <taxon>Pterygota</taxon>
        <taxon>Neoptera</taxon>
        <taxon>Endopterygota</taxon>
        <taxon>Lepidoptera</taxon>
        <taxon>Glossata</taxon>
        <taxon>Ditrysia</taxon>
        <taxon>Papilionoidea</taxon>
        <taxon>Pieridae</taxon>
        <taxon>Dismorphiinae</taxon>
        <taxon>Leptidea</taxon>
    </lineage>
</organism>
<sequence>MTQYNGDCPSVCPSRDMMLCVRCNHGVFRTFMSTCHVKMFRCQHPEEKLSLVSRQPCILSAPFLPESSETQGRVVEPSDEDVVLRYIRCKKYGRLEGGDMKCKFDELQV</sequence>
<reference evidence="1 2" key="1">
    <citation type="submission" date="2017-07" db="EMBL/GenBank/DDBJ databases">
        <authorList>
            <person name="Talla V."/>
            <person name="Backstrom N."/>
        </authorList>
    </citation>
    <scope>NUCLEOTIDE SEQUENCE [LARGE SCALE GENOMIC DNA]</scope>
</reference>
<dbReference type="Gene3D" id="3.30.60.30">
    <property type="match status" value="1"/>
</dbReference>
<dbReference type="EMBL" id="FZQP02003412">
    <property type="protein sequence ID" value="VVC98155.1"/>
    <property type="molecule type" value="Genomic_DNA"/>
</dbReference>
<evidence type="ECO:0000313" key="1">
    <source>
        <dbReference type="EMBL" id="VVC98155.1"/>
    </source>
</evidence>
<proteinExistence type="predicted"/>
<dbReference type="AlphaFoldDB" id="A0A5E4QKP0"/>